<dbReference type="EMBL" id="GBEZ01025475">
    <property type="protein sequence ID" value="JAC61613.1"/>
    <property type="molecule type" value="Transcribed_RNA"/>
</dbReference>
<gene>
    <name evidence="2" type="ORF">TSPGSL018_25731</name>
</gene>
<sequence>QEGEKGGVEGPLLRSYVTGCVPICLGNAADSATIYCTVRSRRVDIQWRSRPPSLPASPPPWSPQSGCARRRAALREED</sequence>
<feature type="non-terminal residue" evidence="2">
    <location>
        <position position="78"/>
    </location>
</feature>
<evidence type="ECO:0000313" key="2">
    <source>
        <dbReference type="EMBL" id="JAC61613.1"/>
    </source>
</evidence>
<dbReference type="AlphaFoldDB" id="A0A061QPM4"/>
<accession>A0A061QPM4</accession>
<reference evidence="2" key="1">
    <citation type="submission" date="2014-05" db="EMBL/GenBank/DDBJ databases">
        <title>The transcriptome of the halophilic microalga Tetraselmis sp. GSL018 isolated from the Great Salt Lake, Utah.</title>
        <authorList>
            <person name="Jinkerson R.E."/>
            <person name="D'Adamo S."/>
            <person name="Posewitz M.C."/>
        </authorList>
    </citation>
    <scope>NUCLEOTIDE SEQUENCE</scope>
    <source>
        <strain evidence="2">GSL018</strain>
    </source>
</reference>
<evidence type="ECO:0000256" key="1">
    <source>
        <dbReference type="SAM" id="MobiDB-lite"/>
    </source>
</evidence>
<feature type="compositionally biased region" description="Pro residues" evidence="1">
    <location>
        <begin position="52"/>
        <end position="62"/>
    </location>
</feature>
<proteinExistence type="predicted"/>
<feature type="non-terminal residue" evidence="2">
    <location>
        <position position="1"/>
    </location>
</feature>
<organism evidence="2">
    <name type="scientific">Tetraselmis sp. GSL018</name>
    <dbReference type="NCBI Taxonomy" id="582737"/>
    <lineage>
        <taxon>Eukaryota</taxon>
        <taxon>Viridiplantae</taxon>
        <taxon>Chlorophyta</taxon>
        <taxon>core chlorophytes</taxon>
        <taxon>Chlorodendrophyceae</taxon>
        <taxon>Chlorodendrales</taxon>
        <taxon>Chlorodendraceae</taxon>
        <taxon>Tetraselmis</taxon>
    </lineage>
</organism>
<feature type="region of interest" description="Disordered" evidence="1">
    <location>
        <begin position="49"/>
        <end position="78"/>
    </location>
</feature>
<protein>
    <submittedName>
        <fullName evidence="2">Uncharacterized protein</fullName>
    </submittedName>
</protein>
<name>A0A061QPM4_9CHLO</name>